<evidence type="ECO:0000313" key="2">
    <source>
        <dbReference type="Proteomes" id="UP000693970"/>
    </source>
</evidence>
<gene>
    <name evidence="1" type="ORF">IV203_027098</name>
</gene>
<reference evidence="1" key="2">
    <citation type="submission" date="2021-04" db="EMBL/GenBank/DDBJ databases">
        <authorList>
            <person name="Podell S."/>
        </authorList>
    </citation>
    <scope>NUCLEOTIDE SEQUENCE</scope>
    <source>
        <strain evidence="1">Hildebrandi</strain>
    </source>
</reference>
<keyword evidence="2" id="KW-1185">Reference proteome</keyword>
<name>A0A9K3LKH2_9STRA</name>
<proteinExistence type="predicted"/>
<protein>
    <submittedName>
        <fullName evidence="1">Uncharacterized protein</fullName>
    </submittedName>
</protein>
<dbReference type="EMBL" id="JAGRRH010000010">
    <property type="protein sequence ID" value="KAG7363737.1"/>
    <property type="molecule type" value="Genomic_DNA"/>
</dbReference>
<organism evidence="1 2">
    <name type="scientific">Nitzschia inconspicua</name>
    <dbReference type="NCBI Taxonomy" id="303405"/>
    <lineage>
        <taxon>Eukaryota</taxon>
        <taxon>Sar</taxon>
        <taxon>Stramenopiles</taxon>
        <taxon>Ochrophyta</taxon>
        <taxon>Bacillariophyta</taxon>
        <taxon>Bacillariophyceae</taxon>
        <taxon>Bacillariophycidae</taxon>
        <taxon>Bacillariales</taxon>
        <taxon>Bacillariaceae</taxon>
        <taxon>Nitzschia</taxon>
    </lineage>
</organism>
<sequence length="123" mass="13369">MMRRGSSSTFLSVYDRMAMVGNAVWEVHMGTIRHHPEFHFCCTIVNLIRNLVGLGNSAGRCNGNVGDLMAVDMPSTAGRGCLLASCHVDAGYGVVCFIVCRLSVVLIHKRLPGTWNATQTTEV</sequence>
<dbReference type="Proteomes" id="UP000693970">
    <property type="component" value="Unassembled WGS sequence"/>
</dbReference>
<dbReference type="AlphaFoldDB" id="A0A9K3LKH2"/>
<comment type="caution">
    <text evidence="1">The sequence shown here is derived from an EMBL/GenBank/DDBJ whole genome shotgun (WGS) entry which is preliminary data.</text>
</comment>
<reference evidence="1" key="1">
    <citation type="journal article" date="2021" name="Sci. Rep.">
        <title>Diploid genomic architecture of Nitzschia inconspicua, an elite biomass production diatom.</title>
        <authorList>
            <person name="Oliver A."/>
            <person name="Podell S."/>
            <person name="Pinowska A."/>
            <person name="Traller J.C."/>
            <person name="Smith S.R."/>
            <person name="McClure R."/>
            <person name="Beliaev A."/>
            <person name="Bohutskyi P."/>
            <person name="Hill E.A."/>
            <person name="Rabines A."/>
            <person name="Zheng H."/>
            <person name="Allen L.Z."/>
            <person name="Kuo A."/>
            <person name="Grigoriev I.V."/>
            <person name="Allen A.E."/>
            <person name="Hazlebeck D."/>
            <person name="Allen E.E."/>
        </authorList>
    </citation>
    <scope>NUCLEOTIDE SEQUENCE</scope>
    <source>
        <strain evidence="1">Hildebrandi</strain>
    </source>
</reference>
<accession>A0A9K3LKH2</accession>
<evidence type="ECO:0000313" key="1">
    <source>
        <dbReference type="EMBL" id="KAG7363737.1"/>
    </source>
</evidence>